<feature type="region of interest" description="Disordered" evidence="1">
    <location>
        <begin position="1"/>
        <end position="40"/>
    </location>
</feature>
<organism evidence="3 4">
    <name type="scientific">Claviceps arundinis</name>
    <dbReference type="NCBI Taxonomy" id="1623583"/>
    <lineage>
        <taxon>Eukaryota</taxon>
        <taxon>Fungi</taxon>
        <taxon>Dikarya</taxon>
        <taxon>Ascomycota</taxon>
        <taxon>Pezizomycotina</taxon>
        <taxon>Sordariomycetes</taxon>
        <taxon>Hypocreomycetidae</taxon>
        <taxon>Hypocreales</taxon>
        <taxon>Clavicipitaceae</taxon>
        <taxon>Claviceps</taxon>
    </lineage>
</organism>
<name>A0ABQ7P135_9HYPO</name>
<sequence>MVHVDRQGERPRSPQAVRTPSRHSAGPLAQATHTDETDYKECFSHPPDVPQLGLTLDPVQVSGELDVPCLTDTDQRLLRNFERALAKNKLTERPRCLLRCFTIEFNQRTGICQGCTKDDAFRVRNSQLPALWSEAKELDPVEPPEHLSALTSLEEWLIARVHTRQLDVLILWPRNQTDQPNVINQFCTQLRVRRLVVAAWLSHLKANHDVYSDITIDEDVRSQWPDAGDVKAEIQTEGVEPVAEYRRKWEEL</sequence>
<evidence type="ECO:0000259" key="2">
    <source>
        <dbReference type="Pfam" id="PF20209"/>
    </source>
</evidence>
<reference evidence="3 4" key="1">
    <citation type="journal article" date="2020" name="bioRxiv">
        <title>Whole genome comparisons of ergot fungi reveals the divergence and evolution of species within the genus Claviceps are the result of varying mechanisms driving genome evolution and host range expansion.</title>
        <authorList>
            <person name="Wyka S.A."/>
            <person name="Mondo S.J."/>
            <person name="Liu M."/>
            <person name="Dettman J."/>
            <person name="Nalam V."/>
            <person name="Broders K.D."/>
        </authorList>
    </citation>
    <scope>NUCLEOTIDE SEQUENCE [LARGE SCALE GENOMIC DNA]</scope>
    <source>
        <strain evidence="3 4">LM583</strain>
    </source>
</reference>
<feature type="compositionally biased region" description="Basic and acidic residues" evidence="1">
    <location>
        <begin position="1"/>
        <end position="12"/>
    </location>
</feature>
<keyword evidence="4" id="KW-1185">Reference proteome</keyword>
<protein>
    <recommendedName>
        <fullName evidence="2">DUF6570 domain-containing protein</fullName>
    </recommendedName>
</protein>
<dbReference type="Pfam" id="PF20209">
    <property type="entry name" value="DUF6570"/>
    <property type="match status" value="1"/>
</dbReference>
<evidence type="ECO:0000256" key="1">
    <source>
        <dbReference type="SAM" id="MobiDB-lite"/>
    </source>
</evidence>
<dbReference type="EMBL" id="SRPR01000734">
    <property type="protein sequence ID" value="KAG5950846.1"/>
    <property type="molecule type" value="Genomic_DNA"/>
</dbReference>
<feature type="domain" description="DUF6570" evidence="2">
    <location>
        <begin position="170"/>
        <end position="219"/>
    </location>
</feature>
<proteinExistence type="predicted"/>
<comment type="caution">
    <text evidence="3">The sequence shown here is derived from an EMBL/GenBank/DDBJ whole genome shotgun (WGS) entry which is preliminary data.</text>
</comment>
<evidence type="ECO:0000313" key="3">
    <source>
        <dbReference type="EMBL" id="KAG5950846.1"/>
    </source>
</evidence>
<gene>
    <name evidence="3" type="ORF">E4U57_007344</name>
</gene>
<dbReference type="InterPro" id="IPR046700">
    <property type="entry name" value="DUF6570"/>
</dbReference>
<accession>A0ABQ7P135</accession>
<evidence type="ECO:0000313" key="4">
    <source>
        <dbReference type="Proteomes" id="UP000742024"/>
    </source>
</evidence>
<dbReference type="Proteomes" id="UP000742024">
    <property type="component" value="Unassembled WGS sequence"/>
</dbReference>